<protein>
    <recommendedName>
        <fullName evidence="4">Methyltransferase type 11 domain-containing protein</fullName>
    </recommendedName>
</protein>
<dbReference type="EMBL" id="MU004182">
    <property type="protein sequence ID" value="KAF2500923.1"/>
    <property type="molecule type" value="Genomic_DNA"/>
</dbReference>
<feature type="compositionally biased region" description="Polar residues" evidence="1">
    <location>
        <begin position="309"/>
        <end position="332"/>
    </location>
</feature>
<sequence>MAEASWRCGPAPGSSGVPDGALIASYASRSRGWVRPVYISSCVPFSTPSEEVSTRSLISNTVQPFPRPPNSRRARLLSAHCIVPIRQLAASPFILLPRPACRSRHPRTPHNPTTLGPRPPEGLRILPWLTIADRVWYRTQSAASRGSQQGRTPRFLDMASYKSQFNPPRRSDLQAPYAQRAPSTRLPSRSVTPTSAQSQIPTPNPSKLQKKKYTRDEQNQRGGLVDNQRMAASKSLVTDGSRRGTSKPTSSILHGPPAMSIPRSIPQPSSSRLPRFEPAPAARTPSLVSGSSASTIDSPRSNILRRKQSSIGVGNARQTSRTRSDSMSSQEDGQARRAIPGGYKDPFSETVLGISLPPTSSILARAEPELFPPERPDYGYNMAYQLATDDLPPPAPTYALSTTPSTRYSESPGPFSVTSTPTSMSSYSPGVVMTTKPTRMRQASPMQSRPPVTRRTPEASSNLRQQHGLSSVRESTISTSSSSTVRQDSVRQKERERNQNNRLDAPPPSPPVQISSMYFTVSQTDVSQPGKSLELQLSPRPSTVPKQTQIPPELAHLADQAQLRRPSTRRPARPSRDGTSDIVGLREPSPIIQSNMSSFPSPHKRTSSSDSKTGVPPPFSNGKARFGAPSKPPSRNPSPNPSLPSGFAPMSRVPTRGTTPDAQSDAEKRRAKTVPSPAPVPSPSKTSRFGFFGRRTKTDPTATSSKSEKKLQRKGPMAGTGHEGYSKYNVRGRSGSSASANSVGGTASAGTTTESLNRTPSSRKSSMTSTTSAEMDDFFLERLAPVVIRGAGSSELSRSPEPMRSVSSIETDRPSIEMRIGPNTQKPVSSTRNGVEASKPTLLPSAMSDPVRTGSPMKRPPMTSRRSSASDDESKRSFLPSLAARRTSRRSQFMEGGALAKVPSPVNTSDNKSMKGLDSAVSGKQSIASNKSRAGVDDVSEGKEGNWLKSKKAAPAAKPTRKWNFFQRAHAAPKADSPVVESAPVPRPTTSRSVAHYALMDPPNGMHLEDLEQIMQEADSTPEEQSTFEDQKPAQQSQQRPGKGHVESMLLPSPPAFPSEFARPTRPASPQVTLRREQHAEHHASPNNNFFNHIPNLPISPPQEQLPEREIPRPLSPPETLVPPKCFAPQAYSPPAPPPSFPPPRPSRLAQVGRIPQVVSRRDRDRKPPSVSFSRPFVPDQPHPSIPVRTSIDSTNSVLATSGPIESFPVLQGLNALNHGSAIAGISPDRHDSNVSEFFKFPPRKDSELSYSSSSGIWSFPPTTGTAVIPDPTAPLSEDELWNEYDDLIDQVLSPTDSKKATSYQSNGLAANEGRSNRQPPPGPLTLSTKPKRTHGTSNSGGSSTGPATTSLHLRRSRLLAVLHSAQTPTTPLSMSEFFAGYGERNLSVIDPVTGRLSLSSARMSSGSGPQNRPSSTRSSLPASLSLSARQSKATLASTSDKSRNSNSSAVNRYRDTRLIEMAEAQNDGLVSMANLRFGALMTSKWLSFGRVLFSPAHFELKDPAEDRVLVIDGLGKDWSYYCALTYPEATVYNLGPGVSSTNANTSTGEPWSTLPNHRHIAHPSLVHPFPFPRGFFATVVLRFPAALPSSVHRSIVSECKRVLRPGGYLEISVLDLDLVNMGNRARRAVRGLKVRLQATEENISLRNVSDEVMGLLGRRGFSGVTRCFVGVPVAGHLPTANATLNSDGSTSTATDSDKTAAQKLSFSDLLNSPSPSDPAKASSVDDGIAEMVARVGRWWYSRCYEAAVLPTDAEPAKALESSIWTDEALIRECEKRGTSFRLLIGYAQKPVVGVRRTVSV</sequence>
<proteinExistence type="predicted"/>
<feature type="compositionally biased region" description="Polar residues" evidence="1">
    <location>
        <begin position="458"/>
        <end position="469"/>
    </location>
</feature>
<organism evidence="2 3">
    <name type="scientific">Lophium mytilinum</name>
    <dbReference type="NCBI Taxonomy" id="390894"/>
    <lineage>
        <taxon>Eukaryota</taxon>
        <taxon>Fungi</taxon>
        <taxon>Dikarya</taxon>
        <taxon>Ascomycota</taxon>
        <taxon>Pezizomycotina</taxon>
        <taxon>Dothideomycetes</taxon>
        <taxon>Pleosporomycetidae</taxon>
        <taxon>Mytilinidiales</taxon>
        <taxon>Mytilinidiaceae</taxon>
        <taxon>Lophium</taxon>
    </lineage>
</organism>
<feature type="region of interest" description="Disordered" evidence="1">
    <location>
        <begin position="390"/>
        <end position="773"/>
    </location>
</feature>
<feature type="compositionally biased region" description="Low complexity" evidence="1">
    <location>
        <begin position="470"/>
        <end position="487"/>
    </location>
</feature>
<dbReference type="Gene3D" id="3.40.50.150">
    <property type="entry name" value="Vaccinia Virus protein VP39"/>
    <property type="match status" value="1"/>
</dbReference>
<gene>
    <name evidence="2" type="ORF">BU16DRAFT_577221</name>
</gene>
<feature type="compositionally biased region" description="Basic and acidic residues" evidence="1">
    <location>
        <begin position="488"/>
        <end position="499"/>
    </location>
</feature>
<feature type="compositionally biased region" description="Polar residues" evidence="1">
    <location>
        <begin position="822"/>
        <end position="833"/>
    </location>
</feature>
<name>A0A6A6RAZ5_9PEZI</name>
<feature type="compositionally biased region" description="Low complexity" evidence="1">
    <location>
        <begin position="729"/>
        <end position="772"/>
    </location>
</feature>
<dbReference type="OrthoDB" id="5382952at2759"/>
<dbReference type="Proteomes" id="UP000799750">
    <property type="component" value="Unassembled WGS sequence"/>
</dbReference>
<feature type="compositionally biased region" description="Basic and acidic residues" evidence="1">
    <location>
        <begin position="934"/>
        <end position="946"/>
    </location>
</feature>
<feature type="compositionally biased region" description="Low complexity" evidence="1">
    <location>
        <begin position="1336"/>
        <end position="1350"/>
    </location>
</feature>
<evidence type="ECO:0000256" key="1">
    <source>
        <dbReference type="SAM" id="MobiDB-lite"/>
    </source>
</evidence>
<feature type="compositionally biased region" description="Polar residues" evidence="1">
    <location>
        <begin position="539"/>
        <end position="550"/>
    </location>
</feature>
<feature type="region of interest" description="Disordered" evidence="1">
    <location>
        <begin position="1294"/>
        <end position="1350"/>
    </location>
</feature>
<feature type="compositionally biased region" description="Polar residues" evidence="1">
    <location>
        <begin position="1294"/>
        <end position="1309"/>
    </location>
</feature>
<evidence type="ECO:0008006" key="4">
    <source>
        <dbReference type="Google" id="ProtNLM"/>
    </source>
</evidence>
<feature type="compositionally biased region" description="Polar residues" evidence="1">
    <location>
        <begin position="399"/>
        <end position="409"/>
    </location>
</feature>
<feature type="region of interest" description="Disordered" evidence="1">
    <location>
        <begin position="1400"/>
        <end position="1425"/>
    </location>
</feature>
<feature type="compositionally biased region" description="Polar residues" evidence="1">
    <location>
        <begin position="922"/>
        <end position="932"/>
    </location>
</feature>
<feature type="region of interest" description="Disordered" evidence="1">
    <location>
        <begin position="163"/>
        <end position="344"/>
    </location>
</feature>
<feature type="compositionally biased region" description="Polar residues" evidence="1">
    <location>
        <begin position="286"/>
        <end position="301"/>
    </location>
</feature>
<feature type="compositionally biased region" description="Low complexity" evidence="1">
    <location>
        <begin position="1169"/>
        <end position="1178"/>
    </location>
</feature>
<feature type="compositionally biased region" description="Polar residues" evidence="1">
    <location>
        <begin position="591"/>
        <end position="600"/>
    </location>
</feature>
<reference evidence="2" key="1">
    <citation type="journal article" date="2020" name="Stud. Mycol.">
        <title>101 Dothideomycetes genomes: a test case for predicting lifestyles and emergence of pathogens.</title>
        <authorList>
            <person name="Haridas S."/>
            <person name="Albert R."/>
            <person name="Binder M."/>
            <person name="Bloem J."/>
            <person name="Labutti K."/>
            <person name="Salamov A."/>
            <person name="Andreopoulos B."/>
            <person name="Baker S."/>
            <person name="Barry K."/>
            <person name="Bills G."/>
            <person name="Bluhm B."/>
            <person name="Cannon C."/>
            <person name="Castanera R."/>
            <person name="Culley D."/>
            <person name="Daum C."/>
            <person name="Ezra D."/>
            <person name="Gonzalez J."/>
            <person name="Henrissat B."/>
            <person name="Kuo A."/>
            <person name="Liang C."/>
            <person name="Lipzen A."/>
            <person name="Lutzoni F."/>
            <person name="Magnuson J."/>
            <person name="Mondo S."/>
            <person name="Nolan M."/>
            <person name="Ohm R."/>
            <person name="Pangilinan J."/>
            <person name="Park H.-J."/>
            <person name="Ramirez L."/>
            <person name="Alfaro M."/>
            <person name="Sun H."/>
            <person name="Tritt A."/>
            <person name="Yoshinaga Y."/>
            <person name="Zwiers L.-H."/>
            <person name="Turgeon B."/>
            <person name="Goodwin S."/>
            <person name="Spatafora J."/>
            <person name="Crous P."/>
            <person name="Grigoriev I."/>
        </authorList>
    </citation>
    <scope>NUCLEOTIDE SEQUENCE</scope>
    <source>
        <strain evidence="2">CBS 269.34</strain>
    </source>
</reference>
<evidence type="ECO:0000313" key="2">
    <source>
        <dbReference type="EMBL" id="KAF2500923.1"/>
    </source>
</evidence>
<feature type="compositionally biased region" description="Low complexity" evidence="1">
    <location>
        <begin position="260"/>
        <end position="273"/>
    </location>
</feature>
<feature type="compositionally biased region" description="Pro residues" evidence="1">
    <location>
        <begin position="630"/>
        <end position="642"/>
    </location>
</feature>
<feature type="compositionally biased region" description="Polar residues" evidence="1">
    <location>
        <begin position="512"/>
        <end position="530"/>
    </location>
</feature>
<feature type="compositionally biased region" description="Basic and acidic residues" evidence="1">
    <location>
        <begin position="1074"/>
        <end position="1084"/>
    </location>
</feature>
<evidence type="ECO:0000313" key="3">
    <source>
        <dbReference type="Proteomes" id="UP000799750"/>
    </source>
</evidence>
<feature type="compositionally biased region" description="Pro residues" evidence="1">
    <location>
        <begin position="1132"/>
        <end position="1146"/>
    </location>
</feature>
<feature type="compositionally biased region" description="Polar residues" evidence="1">
    <location>
        <begin position="181"/>
        <end position="207"/>
    </location>
</feature>
<feature type="region of interest" description="Disordered" evidence="1">
    <location>
        <begin position="793"/>
        <end position="961"/>
    </location>
</feature>
<accession>A0A6A6RAZ5</accession>
<dbReference type="InterPro" id="IPR029063">
    <property type="entry name" value="SAM-dependent_MTases_sf"/>
</dbReference>
<dbReference type="SUPFAM" id="SSF53335">
    <property type="entry name" value="S-adenosyl-L-methionine-dependent methyltransferases"/>
    <property type="match status" value="1"/>
</dbReference>
<feature type="compositionally biased region" description="Low complexity" evidence="1">
    <location>
        <begin position="414"/>
        <end position="429"/>
    </location>
</feature>
<feature type="region of interest" description="Disordered" evidence="1">
    <location>
        <begin position="1018"/>
        <end position="1189"/>
    </location>
</feature>
<keyword evidence="3" id="KW-1185">Reference proteome</keyword>